<keyword evidence="3" id="KW-1185">Reference proteome</keyword>
<name>A0AAD3CXB6_9STRA</name>
<accession>A0AAD3CXB6</accession>
<dbReference type="Proteomes" id="UP001054902">
    <property type="component" value="Unassembled WGS sequence"/>
</dbReference>
<dbReference type="EMBL" id="BLLK01000046">
    <property type="protein sequence ID" value="GFH52836.1"/>
    <property type="molecule type" value="Genomic_DNA"/>
</dbReference>
<dbReference type="AlphaFoldDB" id="A0AAD3CXB6"/>
<protein>
    <submittedName>
        <fullName evidence="2">Uncharacterized protein</fullName>
    </submittedName>
</protein>
<keyword evidence="1" id="KW-0812">Transmembrane</keyword>
<keyword evidence="1" id="KW-0472">Membrane</keyword>
<comment type="caution">
    <text evidence="2">The sequence shown here is derived from an EMBL/GenBank/DDBJ whole genome shotgun (WGS) entry which is preliminary data.</text>
</comment>
<sequence>MVALVINTVISFQYEENREYRIVPAFAVAGILIIVVPVLVVLPAGKKITAESDLIKEDLQRIINEQSARRPDVSFHLREDLETTLEYQGTGSRNRSSNYEITQITLMYIECVIDNTMTATVPMGGEIEATIAIPVVTAFDTLAAEVGMNGRNEHMSAAEKLKELEATKDILSEEEYNQKKSAILASI</sequence>
<feature type="transmembrane region" description="Helical" evidence="1">
    <location>
        <begin position="22"/>
        <end position="42"/>
    </location>
</feature>
<organism evidence="2 3">
    <name type="scientific">Chaetoceros tenuissimus</name>
    <dbReference type="NCBI Taxonomy" id="426638"/>
    <lineage>
        <taxon>Eukaryota</taxon>
        <taxon>Sar</taxon>
        <taxon>Stramenopiles</taxon>
        <taxon>Ochrophyta</taxon>
        <taxon>Bacillariophyta</taxon>
        <taxon>Coscinodiscophyceae</taxon>
        <taxon>Chaetocerotophycidae</taxon>
        <taxon>Chaetocerotales</taxon>
        <taxon>Chaetocerotaceae</taxon>
        <taxon>Chaetoceros</taxon>
    </lineage>
</organism>
<keyword evidence="1" id="KW-1133">Transmembrane helix</keyword>
<evidence type="ECO:0000313" key="3">
    <source>
        <dbReference type="Proteomes" id="UP001054902"/>
    </source>
</evidence>
<evidence type="ECO:0000313" key="2">
    <source>
        <dbReference type="EMBL" id="GFH52836.1"/>
    </source>
</evidence>
<proteinExistence type="predicted"/>
<reference evidence="2 3" key="1">
    <citation type="journal article" date="2021" name="Sci. Rep.">
        <title>The genome of the diatom Chaetoceros tenuissimus carries an ancient integrated fragment of an extant virus.</title>
        <authorList>
            <person name="Hongo Y."/>
            <person name="Kimura K."/>
            <person name="Takaki Y."/>
            <person name="Yoshida Y."/>
            <person name="Baba S."/>
            <person name="Kobayashi G."/>
            <person name="Nagasaki K."/>
            <person name="Hano T."/>
            <person name="Tomaru Y."/>
        </authorList>
    </citation>
    <scope>NUCLEOTIDE SEQUENCE [LARGE SCALE GENOMIC DNA]</scope>
    <source>
        <strain evidence="2 3">NIES-3715</strain>
    </source>
</reference>
<evidence type="ECO:0000256" key="1">
    <source>
        <dbReference type="SAM" id="Phobius"/>
    </source>
</evidence>
<gene>
    <name evidence="2" type="ORF">CTEN210_09312</name>
</gene>